<reference evidence="3" key="1">
    <citation type="submission" date="2022-10" db="EMBL/GenBank/DDBJ databases">
        <authorList>
            <person name="Botero Cardona J."/>
        </authorList>
    </citation>
    <scope>NUCLEOTIDE SEQUENCE</scope>
    <source>
        <strain evidence="3">R-83534</strain>
    </source>
</reference>
<accession>A0ABN8WC37</accession>
<protein>
    <recommendedName>
        <fullName evidence="2">Alginate export domain-containing protein</fullName>
    </recommendedName>
</protein>
<dbReference type="RefSeq" id="WP_034339496.1">
    <property type="nucleotide sequence ID" value="NZ_CAMXCH010000003.1"/>
</dbReference>
<evidence type="ECO:0000256" key="1">
    <source>
        <dbReference type="SAM" id="SignalP"/>
    </source>
</evidence>
<evidence type="ECO:0000259" key="2">
    <source>
        <dbReference type="Pfam" id="PF13372"/>
    </source>
</evidence>
<feature type="domain" description="Alginate export" evidence="2">
    <location>
        <begin position="352"/>
        <end position="538"/>
    </location>
</feature>
<dbReference type="Proteomes" id="UP001154272">
    <property type="component" value="Unassembled WGS sequence"/>
</dbReference>
<keyword evidence="1" id="KW-0732">Signal</keyword>
<gene>
    <name evidence="3" type="ORF">R83534S58_LOCUS1498</name>
</gene>
<organism evidence="3 4">
    <name type="scientific">Commensalibacter papalotli</name>
    <name type="common">ex Botero et al. 2024</name>
    <dbReference type="NCBI Taxonomy" id="2972766"/>
    <lineage>
        <taxon>Bacteria</taxon>
        <taxon>Pseudomonadati</taxon>
        <taxon>Pseudomonadota</taxon>
        <taxon>Alphaproteobacteria</taxon>
        <taxon>Acetobacterales</taxon>
        <taxon>Acetobacteraceae</taxon>
    </lineage>
</organism>
<sequence length="562" mass="62303">MNDNQMLIYKKLKTITLLLSCTFISFSPSFAQTVTKISSSANSSIDDNTLIDKRCKKVVTAAGKYGESRHPDWGSAFNNNKGAAAGFGAVGNYSWYGFGNNAPYAQARWAEDWSGLCNDPNRNKDWFNRLKYIPLNDSGTIWLSLNGNERLRYVYDSQPYLGYTTKKNSNKLLLRSLYGADLHIGQHVRAYAELINAVAGGSNTFGYQTGFQRKRLDLQQGFLELKVNLLGAKMGVMGGRQFFVDAPLSLTSPREITNVRQSWDGVRGYAIWERFRVDLFDFWQTDLTDRKIFGYGPSWNARLYGGYASLALPTFTAFGKKSQLYVDSFFMGYLYSGTPASIPTSSIGGWQKGSSRRDNIGGRIGGNIGDINLEIIGIYQGGEFRPAKGGDSRPVSAFAFNTLFSYTFTNIAGKPTLGLQSDYYSGGNYKKTKGAIHNFASPYFPTANYQDMTLYMNLSNVISTGPLITYNPTPKTLLKLHAPVMWRASTNDTIYGIGINYPLRENFSGGFVGALPQFTFAYAIAPHLVLTNDFAGFIGSKSIRNAGAKNGAFVMETLDFRF</sequence>
<feature type="domain" description="Alginate export" evidence="2">
    <location>
        <begin position="142"/>
        <end position="280"/>
    </location>
</feature>
<feature type="chain" id="PRO_5045983447" description="Alginate export domain-containing protein" evidence="1">
    <location>
        <begin position="32"/>
        <end position="562"/>
    </location>
</feature>
<evidence type="ECO:0000313" key="4">
    <source>
        <dbReference type="Proteomes" id="UP001154272"/>
    </source>
</evidence>
<feature type="signal peptide" evidence="1">
    <location>
        <begin position="1"/>
        <end position="31"/>
    </location>
</feature>
<keyword evidence="4" id="KW-1185">Reference proteome</keyword>
<evidence type="ECO:0000313" key="3">
    <source>
        <dbReference type="EMBL" id="CAI3947336.1"/>
    </source>
</evidence>
<comment type="caution">
    <text evidence="3">The sequence shown here is derived from an EMBL/GenBank/DDBJ whole genome shotgun (WGS) entry which is preliminary data.</text>
</comment>
<dbReference type="InterPro" id="IPR025388">
    <property type="entry name" value="Alginate_export_dom"/>
</dbReference>
<name>A0ABN8WC37_9PROT</name>
<dbReference type="EMBL" id="CAMXCH010000003">
    <property type="protein sequence ID" value="CAI3947336.1"/>
    <property type="molecule type" value="Genomic_DNA"/>
</dbReference>
<dbReference type="Pfam" id="PF13372">
    <property type="entry name" value="Alginate_exp"/>
    <property type="match status" value="2"/>
</dbReference>
<proteinExistence type="predicted"/>